<evidence type="ECO:0000313" key="2">
    <source>
        <dbReference type="EMBL" id="QJB04862.1"/>
    </source>
</evidence>
<evidence type="ECO:0000313" key="1">
    <source>
        <dbReference type="EMBL" id="QJB01008.1"/>
    </source>
</evidence>
<reference evidence="2" key="1">
    <citation type="submission" date="2020-03" db="EMBL/GenBank/DDBJ databases">
        <title>The deep terrestrial virosphere.</title>
        <authorList>
            <person name="Holmfeldt K."/>
            <person name="Nilsson E."/>
            <person name="Simone D."/>
            <person name="Lopez-Fernandez M."/>
            <person name="Wu X."/>
            <person name="de Brujin I."/>
            <person name="Lundin D."/>
            <person name="Andersson A."/>
            <person name="Bertilsson S."/>
            <person name="Dopson M."/>
        </authorList>
    </citation>
    <scope>NUCLEOTIDE SEQUENCE</scope>
    <source>
        <strain evidence="1">MM171A00153</strain>
        <strain evidence="2">MM171B00165</strain>
    </source>
</reference>
<dbReference type="AlphaFoldDB" id="A0A6M3MJ89"/>
<dbReference type="EMBL" id="MT143891">
    <property type="protein sequence ID" value="QJB04862.1"/>
    <property type="molecule type" value="Genomic_DNA"/>
</dbReference>
<organism evidence="2">
    <name type="scientific">viral metagenome</name>
    <dbReference type="NCBI Taxonomy" id="1070528"/>
    <lineage>
        <taxon>unclassified sequences</taxon>
        <taxon>metagenomes</taxon>
        <taxon>organismal metagenomes</taxon>
    </lineage>
</organism>
<name>A0A6M3MJ89_9ZZZZ</name>
<sequence length="179" mass="19467">MSTTPAQRRPLDIRRSLQKAIQDRVETPNTTPLGAGYASGWVDYGDPEFDNSALTRWARMDMVDDGGGTYSEGSFQVTCFTLQSTDRLGVYCLAMVNLFLEGMRRSAGRVQCYDWTTPTIPVEVAGKSVLITTGAKHGEPESVAPAVGPDGVHAKAISWAFKILPDDYVGDRFRQAGAS</sequence>
<protein>
    <submittedName>
        <fullName evidence="2">Uncharacterized protein</fullName>
    </submittedName>
</protein>
<proteinExistence type="predicted"/>
<dbReference type="EMBL" id="MT143704">
    <property type="protein sequence ID" value="QJB01008.1"/>
    <property type="molecule type" value="Genomic_DNA"/>
</dbReference>
<accession>A0A6M3MJ89</accession>
<gene>
    <name evidence="1" type="ORF">MM171A00153_0027</name>
    <name evidence="2" type="ORF">MM171B00165_0038</name>
</gene>